<dbReference type="PATRIC" id="fig|211586.12.peg.4350"/>
<gene>
    <name evidence="1" type="ordered locus">SO_4490</name>
</gene>
<accession>Q8E905</accession>
<dbReference type="RefSeq" id="WP_011074118.1">
    <property type="nucleotide sequence ID" value="NC_004347.2"/>
</dbReference>
<dbReference type="EMBL" id="AE014299">
    <property type="protein sequence ID" value="AAN57455.1"/>
    <property type="molecule type" value="Genomic_DNA"/>
</dbReference>
<name>Q8E905_SHEON</name>
<dbReference type="OrthoDB" id="6272072at2"/>
<evidence type="ECO:0000313" key="1">
    <source>
        <dbReference type="EMBL" id="AAN57455.1"/>
    </source>
</evidence>
<reference evidence="1 2" key="2">
    <citation type="journal article" date="2005" name="Proteomics">
        <title>Global detection and characterization of hypothetical proteins in Shewanella oneidensis MR-1 using LC-MS based proteomics.</title>
        <authorList>
            <person name="Elias D.A."/>
            <person name="Monroe M.E."/>
            <person name="Marshall M.J."/>
            <person name="Romine M.F."/>
            <person name="Belieav A.S."/>
            <person name="Fredrickson J.K."/>
            <person name="Anderson G.A."/>
            <person name="Smith R.D."/>
            <person name="Lipton M.S."/>
        </authorList>
    </citation>
    <scope>NUCLEOTIDE SEQUENCE [LARGE SCALE GENOMIC DNA]</scope>
    <source>
        <strain evidence="2">ATCC 700550 / JCM 31522 / CIP 106686 / LMG 19005 / NCIMB 14063 / MR-1</strain>
    </source>
</reference>
<dbReference type="AlphaFoldDB" id="Q8E905"/>
<protein>
    <submittedName>
        <fullName evidence="1">Uncharacterized protein</fullName>
    </submittedName>
</protein>
<dbReference type="Proteomes" id="UP000008186">
    <property type="component" value="Chromosome"/>
</dbReference>
<evidence type="ECO:0000313" key="2">
    <source>
        <dbReference type="Proteomes" id="UP000008186"/>
    </source>
</evidence>
<dbReference type="BioCyc" id="SONE211586:G1GMP-4147-MONOMER"/>
<reference evidence="1 2" key="3">
    <citation type="journal article" date="2008" name="Appl. Environ. Microbiol.">
        <title>Identification of mobile elements and pseudogenes in the Shewanella oneidensis MR-1 genome.</title>
        <authorList>
            <person name="Romine M.F."/>
            <person name="Carlson T.S."/>
            <person name="Norbeck A.D."/>
            <person name="McCue L.A."/>
            <person name="Lipton M.S."/>
        </authorList>
    </citation>
    <scope>NUCLEOTIDE SEQUENCE [LARGE SCALE GENOMIC DNA]</scope>
    <source>
        <strain evidence="2">ATCC 700550 / JCM 31522 / CIP 106686 / LMG 19005 / NCIMB 14063 / MR-1</strain>
    </source>
</reference>
<proteinExistence type="predicted"/>
<organism evidence="1 2">
    <name type="scientific">Shewanella oneidensis (strain ATCC 700550 / JCM 31522 / CIP 106686 / LMG 19005 / NCIMB 14063 / MR-1)</name>
    <dbReference type="NCBI Taxonomy" id="211586"/>
    <lineage>
        <taxon>Bacteria</taxon>
        <taxon>Pseudomonadati</taxon>
        <taxon>Pseudomonadota</taxon>
        <taxon>Gammaproteobacteria</taxon>
        <taxon>Alteromonadales</taxon>
        <taxon>Shewanellaceae</taxon>
        <taxon>Shewanella</taxon>
    </lineage>
</organism>
<dbReference type="PaxDb" id="211586-SO_4490"/>
<dbReference type="HOGENOM" id="CLU_2773593_0_0_6"/>
<reference evidence="1 2" key="1">
    <citation type="journal article" date="2002" name="Nat. Biotechnol.">
        <title>Genome sequence of the dissimilatory metal ion-reducing bacterium Shewanella oneidensis.</title>
        <authorList>
            <person name="Heidelberg J.F."/>
            <person name="Paulsen I.T."/>
            <person name="Nelson K.E."/>
            <person name="Gaidos E.J."/>
            <person name="Nelson W.C."/>
            <person name="Read T.D."/>
            <person name="Eisen J.A."/>
            <person name="Seshadri R."/>
            <person name="Ward N."/>
            <person name="Methe B."/>
            <person name="Clayton R.A."/>
            <person name="Meyer T."/>
            <person name="Tsapin A."/>
            <person name="Scott J."/>
            <person name="Beanan M."/>
            <person name="Brinkac L."/>
            <person name="Daugherty S."/>
            <person name="DeBoy R.T."/>
            <person name="Dodson R.J."/>
            <person name="Durkin A.S."/>
            <person name="Haft D.H."/>
            <person name="Kolonay J.F."/>
            <person name="Madupu R."/>
            <person name="Peterson J.D."/>
            <person name="Umayam L.A."/>
            <person name="White O."/>
            <person name="Wolf A.M."/>
            <person name="Vamathevan J."/>
            <person name="Weidman J."/>
            <person name="Impraim M."/>
            <person name="Lee K."/>
            <person name="Berry K."/>
            <person name="Lee C."/>
            <person name="Mueller J."/>
            <person name="Khouri H."/>
            <person name="Gill J."/>
            <person name="Utterback T.R."/>
            <person name="McDonald L.A."/>
            <person name="Feldblyum T.V."/>
            <person name="Smith H.O."/>
            <person name="Venter J.C."/>
            <person name="Nealson K.H."/>
            <person name="Fraser C.M."/>
        </authorList>
    </citation>
    <scope>NUCLEOTIDE SEQUENCE [LARGE SCALE GENOMIC DNA]</scope>
    <source>
        <strain evidence="2">ATCC 700550 / JCM 31522 / CIP 106686 / LMG 19005 / NCIMB 14063 / MR-1</strain>
    </source>
</reference>
<keyword evidence="2" id="KW-1185">Reference proteome</keyword>
<sequence>MSSESTLLQHPASTEEVDLLIEGRKAKKAKAANGIRVKDKLAQDTRRRIELLHEQRELSYLYGIEIDIDIDID</sequence>
<dbReference type="KEGG" id="son:SO_4490"/>
<dbReference type="eggNOG" id="ENOG5032GM5">
    <property type="taxonomic scope" value="Bacteria"/>
</dbReference>
<reference evidence="1 2" key="4">
    <citation type="journal article" date="2011" name="BMC Genomics">
        <title>Genome-wide protein localization prediction strategies for gram negative bacteria.</title>
        <authorList>
            <person name="Romine M.F."/>
        </authorList>
    </citation>
    <scope>NUCLEOTIDE SEQUENCE [LARGE SCALE GENOMIC DNA]</scope>
    <source>
        <strain evidence="2">ATCC 700550 / JCM 31522 / CIP 106686 / LMG 19005 / NCIMB 14063 / MR-1</strain>
    </source>
</reference>